<dbReference type="InterPro" id="IPR001279">
    <property type="entry name" value="Metallo-B-lactamas"/>
</dbReference>
<dbReference type="CDD" id="cd07720">
    <property type="entry name" value="OPHC2-like_MBL-fold"/>
    <property type="match status" value="1"/>
</dbReference>
<dbReference type="OrthoDB" id="9773738at2"/>
<protein>
    <submittedName>
        <fullName evidence="7">MBL fold metallo-hydrolase</fullName>
    </submittedName>
</protein>
<dbReference type="Proteomes" id="UP000197097">
    <property type="component" value="Unassembled WGS sequence"/>
</dbReference>
<dbReference type="GO" id="GO:0046872">
    <property type="term" value="F:metal ion binding"/>
    <property type="evidence" value="ECO:0007669"/>
    <property type="project" value="UniProtKB-KW"/>
</dbReference>
<feature type="domain" description="Metallo-beta-lactamase" evidence="6">
    <location>
        <begin position="99"/>
        <end position="310"/>
    </location>
</feature>
<reference evidence="7 8" key="1">
    <citation type="journal article" date="2002" name="Int. J. Syst. Evol. Microbiol.">
        <title>Sphingopyxis witflariensis sp. nov., isolated from activated sludge.</title>
        <authorList>
            <person name="Kampfer P."/>
            <person name="Witzenberger R."/>
            <person name="Denner E.B."/>
            <person name="Busse H.J."/>
            <person name="Neef A."/>
        </authorList>
    </citation>
    <scope>NUCLEOTIDE SEQUENCE [LARGE SCALE GENOMIC DNA]</scope>
    <source>
        <strain evidence="7 8">DSM 14551</strain>
    </source>
</reference>
<evidence type="ECO:0000256" key="2">
    <source>
        <dbReference type="ARBA" id="ARBA00022723"/>
    </source>
</evidence>
<keyword evidence="8" id="KW-1185">Reference proteome</keyword>
<dbReference type="SMART" id="SM00849">
    <property type="entry name" value="Lactamase_B"/>
    <property type="match status" value="1"/>
</dbReference>
<dbReference type="Gene3D" id="3.60.15.10">
    <property type="entry name" value="Ribonuclease Z/Hydroxyacylglutathione hydrolase-like"/>
    <property type="match status" value="1"/>
</dbReference>
<evidence type="ECO:0000259" key="6">
    <source>
        <dbReference type="SMART" id="SM00849"/>
    </source>
</evidence>
<proteinExistence type="inferred from homology"/>
<dbReference type="AlphaFoldDB" id="A0A246JZC8"/>
<sequence>MMTKKLFTVVPLTLALLGPISSSSGLAAPTPVAVPDTIAGTVRQTAPAIYRFTIGDARITALSDGSVPLDLHQLLRGVTPQAIDDILARSFLANPAEASINAYLIDFNGRRILVDVGAGDLFGPGNGGRLLEALAAAGAAPETITDILITHVHSDHSGGLTKAGKIVFPRATVYAGGADIRFFSDVANAAKSGLDKRFWTETEQTLTPYVTAGRVKPIDTDGEVVPGIRAELHPGHTPGTAFYTLTSKGQSIVFVGDVIHAGAVQFPRPDVTITFDVRQDGARAVRKAAFSRFARDRMMIAAPHLPFPGVGHIAADGSGYRWYPIEQTDREPMKERLKL</sequence>
<organism evidence="7 8">
    <name type="scientific">Sphingopyxis witflariensis</name>
    <dbReference type="NCBI Taxonomy" id="173675"/>
    <lineage>
        <taxon>Bacteria</taxon>
        <taxon>Pseudomonadati</taxon>
        <taxon>Pseudomonadota</taxon>
        <taxon>Alphaproteobacteria</taxon>
        <taxon>Sphingomonadales</taxon>
        <taxon>Sphingomonadaceae</taxon>
        <taxon>Sphingopyxis</taxon>
    </lineage>
</organism>
<evidence type="ECO:0000256" key="3">
    <source>
        <dbReference type="ARBA" id="ARBA00022801"/>
    </source>
</evidence>
<accession>A0A246JZC8</accession>
<feature type="signal peptide" evidence="5">
    <location>
        <begin position="1"/>
        <end position="27"/>
    </location>
</feature>
<evidence type="ECO:0000256" key="1">
    <source>
        <dbReference type="ARBA" id="ARBA00007749"/>
    </source>
</evidence>
<dbReference type="RefSeq" id="WP_088472231.1">
    <property type="nucleotide sequence ID" value="NZ_NISJ01000003.1"/>
</dbReference>
<dbReference type="InterPro" id="IPR036866">
    <property type="entry name" value="RibonucZ/Hydroxyglut_hydro"/>
</dbReference>
<dbReference type="GO" id="GO:0016787">
    <property type="term" value="F:hydrolase activity"/>
    <property type="evidence" value="ECO:0007669"/>
    <property type="project" value="UniProtKB-KW"/>
</dbReference>
<keyword evidence="3 7" id="KW-0378">Hydrolase</keyword>
<dbReference type="SUPFAM" id="SSF56281">
    <property type="entry name" value="Metallo-hydrolase/oxidoreductase"/>
    <property type="match status" value="1"/>
</dbReference>
<keyword evidence="2" id="KW-0479">Metal-binding</keyword>
<dbReference type="Pfam" id="PF00753">
    <property type="entry name" value="Lactamase_B"/>
    <property type="match status" value="1"/>
</dbReference>
<dbReference type="PANTHER" id="PTHR42978">
    <property type="entry name" value="QUORUM-QUENCHING LACTONASE YTNP-RELATED-RELATED"/>
    <property type="match status" value="1"/>
</dbReference>
<dbReference type="PANTHER" id="PTHR42978:SF6">
    <property type="entry name" value="QUORUM-QUENCHING LACTONASE YTNP-RELATED"/>
    <property type="match status" value="1"/>
</dbReference>
<evidence type="ECO:0000256" key="4">
    <source>
        <dbReference type="ARBA" id="ARBA00022833"/>
    </source>
</evidence>
<evidence type="ECO:0000256" key="5">
    <source>
        <dbReference type="SAM" id="SignalP"/>
    </source>
</evidence>
<evidence type="ECO:0000313" key="8">
    <source>
        <dbReference type="Proteomes" id="UP000197097"/>
    </source>
</evidence>
<name>A0A246JZC8_9SPHN</name>
<keyword evidence="5" id="KW-0732">Signal</keyword>
<evidence type="ECO:0000313" key="7">
    <source>
        <dbReference type="EMBL" id="OWQ98460.1"/>
    </source>
</evidence>
<feature type="chain" id="PRO_5012399696" evidence="5">
    <location>
        <begin position="28"/>
        <end position="339"/>
    </location>
</feature>
<dbReference type="EMBL" id="NISJ01000003">
    <property type="protein sequence ID" value="OWQ98460.1"/>
    <property type="molecule type" value="Genomic_DNA"/>
</dbReference>
<dbReference type="InterPro" id="IPR051013">
    <property type="entry name" value="MBL_superfamily_lactonases"/>
</dbReference>
<keyword evidence="4" id="KW-0862">Zinc</keyword>
<gene>
    <name evidence="7" type="ORF">CDQ91_08270</name>
</gene>
<comment type="similarity">
    <text evidence="1">Belongs to the metallo-beta-lactamase superfamily.</text>
</comment>
<comment type="caution">
    <text evidence="7">The sequence shown here is derived from an EMBL/GenBank/DDBJ whole genome shotgun (WGS) entry which is preliminary data.</text>
</comment>